<evidence type="ECO:0000256" key="3">
    <source>
        <dbReference type="ARBA" id="ARBA00020637"/>
    </source>
</evidence>
<comment type="subunit">
    <text evidence="9">Component of the Mediator complex.</text>
</comment>
<evidence type="ECO:0000256" key="2">
    <source>
        <dbReference type="ARBA" id="ARBA00005716"/>
    </source>
</evidence>
<dbReference type="InterPro" id="IPR019364">
    <property type="entry name" value="Mediatior_Med8_fun/met"/>
</dbReference>
<gene>
    <name evidence="9" type="primary">MED8</name>
    <name evidence="10" type="ORF">KLDO_g3400</name>
</gene>
<dbReference type="GO" id="GO:0003712">
    <property type="term" value="F:transcription coregulator activity"/>
    <property type="evidence" value="ECO:0007669"/>
    <property type="project" value="InterPro"/>
</dbReference>
<sequence>MTDTPLNADPLQSTAIADFSDVPTQALDALRMKLSQLTASLSKIRDEMSRAELPQWYTLQAQLTVTLTQLSSLTNTLDHYEETLDSTVAYPLPSFPTTAHEGLITTLMRKKNIPEVEEWIKDAKETNGLDIESLSDADIKKLINKDKDITSWATQCLLDERAKHSYTGLYTKREQNEGSIEEGASLYTSSVSNVKTSRPFSVDKVLKFVHQGEL</sequence>
<comment type="caution">
    <text evidence="10">The sequence shown here is derived from an EMBL/GenBank/DDBJ whole genome shotgun (WGS) entry which is preliminary data.</text>
</comment>
<dbReference type="AlphaFoldDB" id="A0A0A8LAK7"/>
<keyword evidence="7 9" id="KW-0539">Nucleus</keyword>
<dbReference type="OrthoDB" id="5329317at2759"/>
<comment type="function">
    <text evidence="9">Component of the Mediator complex, a coactivator involved in the regulated transcription of nearly all RNA polymerase II-dependent genes. Mediator functions as a bridge to convey information from gene-specific regulatory proteins to the basal RNA polymerase II transcription machinery. Mediator is recruited to promoters by direct interactions with regulatory proteins and serves as a scaffold for the assembly of a functional preinitiation complex with RNA polymerase II and the general transcription factors.</text>
</comment>
<dbReference type="Proteomes" id="UP000031516">
    <property type="component" value="Unassembled WGS sequence"/>
</dbReference>
<evidence type="ECO:0000313" key="10">
    <source>
        <dbReference type="EMBL" id="CDO95153.1"/>
    </source>
</evidence>
<comment type="similarity">
    <text evidence="2 9">Belongs to the Mediator complex subunit 8 family.</text>
</comment>
<dbReference type="EMBL" id="CCBQ010000043">
    <property type="protein sequence ID" value="CDO95153.1"/>
    <property type="molecule type" value="Genomic_DNA"/>
</dbReference>
<dbReference type="GO" id="GO:0000978">
    <property type="term" value="F:RNA polymerase II cis-regulatory region sequence-specific DNA binding"/>
    <property type="evidence" value="ECO:0007669"/>
    <property type="project" value="TreeGrafter"/>
</dbReference>
<dbReference type="Pfam" id="PF10232">
    <property type="entry name" value="Med8"/>
    <property type="match status" value="1"/>
</dbReference>
<keyword evidence="4 9" id="KW-0805">Transcription regulation</keyword>
<keyword evidence="5 9" id="KW-0010">Activator</keyword>
<evidence type="ECO:0000256" key="5">
    <source>
        <dbReference type="ARBA" id="ARBA00023159"/>
    </source>
</evidence>
<name>A0A0A8LAK7_9SACH</name>
<dbReference type="GO" id="GO:0070847">
    <property type="term" value="C:core mediator complex"/>
    <property type="evidence" value="ECO:0007669"/>
    <property type="project" value="TreeGrafter"/>
</dbReference>
<dbReference type="GO" id="GO:0016592">
    <property type="term" value="C:mediator complex"/>
    <property type="evidence" value="ECO:0007669"/>
    <property type="project" value="InterPro"/>
</dbReference>
<keyword evidence="11" id="KW-1185">Reference proteome</keyword>
<organism evidence="10 11">
    <name type="scientific">Kluyveromyces dobzhanskii CBS 2104</name>
    <dbReference type="NCBI Taxonomy" id="1427455"/>
    <lineage>
        <taxon>Eukaryota</taxon>
        <taxon>Fungi</taxon>
        <taxon>Dikarya</taxon>
        <taxon>Ascomycota</taxon>
        <taxon>Saccharomycotina</taxon>
        <taxon>Saccharomycetes</taxon>
        <taxon>Saccharomycetales</taxon>
        <taxon>Saccharomycetaceae</taxon>
        <taxon>Kluyveromyces</taxon>
    </lineage>
</organism>
<dbReference type="PANTHER" id="PTHR13074:SF9">
    <property type="entry name" value="MEDIATOR OF RNA POLYMERASE II TRANSCRIPTION SUBUNIT 8"/>
    <property type="match status" value="1"/>
</dbReference>
<evidence type="ECO:0000256" key="7">
    <source>
        <dbReference type="ARBA" id="ARBA00023242"/>
    </source>
</evidence>
<protein>
    <recommendedName>
        <fullName evidence="3 9">Mediator of RNA polymerase II transcription subunit 8</fullName>
    </recommendedName>
    <alternativeName>
        <fullName evidence="8 9">Mediator complex subunit 8</fullName>
    </alternativeName>
</protein>
<comment type="subcellular location">
    <subcellularLocation>
        <location evidence="1 9">Nucleus</location>
    </subcellularLocation>
</comment>
<dbReference type="Gene3D" id="6.10.250.2610">
    <property type="match status" value="1"/>
</dbReference>
<dbReference type="GO" id="GO:0006357">
    <property type="term" value="P:regulation of transcription by RNA polymerase II"/>
    <property type="evidence" value="ECO:0007669"/>
    <property type="project" value="InterPro"/>
</dbReference>
<evidence type="ECO:0000256" key="9">
    <source>
        <dbReference type="RuleBase" id="RU364144"/>
    </source>
</evidence>
<reference evidence="10 11" key="1">
    <citation type="submission" date="2014-03" db="EMBL/GenBank/DDBJ databases">
        <title>The genome of Kluyveromyces dobzhanskii.</title>
        <authorList>
            <person name="Nystedt B."/>
            <person name="Astrom S."/>
        </authorList>
    </citation>
    <scope>NUCLEOTIDE SEQUENCE [LARGE SCALE GENOMIC DNA]</scope>
    <source>
        <strain evidence="10 11">CBS 2104</strain>
    </source>
</reference>
<proteinExistence type="inferred from homology"/>
<accession>A0A0A8LAK7</accession>
<dbReference type="PANTHER" id="PTHR13074">
    <property type="entry name" value="MEDIATOR OF RNA POLYMERASE II TRANSCRIPTION SUBUNIT 8"/>
    <property type="match status" value="1"/>
</dbReference>
<keyword evidence="6 9" id="KW-0804">Transcription</keyword>
<evidence type="ECO:0000256" key="6">
    <source>
        <dbReference type="ARBA" id="ARBA00023163"/>
    </source>
</evidence>
<dbReference type="Gene3D" id="1.20.58.1710">
    <property type="match status" value="1"/>
</dbReference>
<evidence type="ECO:0000313" key="11">
    <source>
        <dbReference type="Proteomes" id="UP000031516"/>
    </source>
</evidence>
<evidence type="ECO:0000256" key="1">
    <source>
        <dbReference type="ARBA" id="ARBA00004123"/>
    </source>
</evidence>
<evidence type="ECO:0000256" key="8">
    <source>
        <dbReference type="ARBA" id="ARBA00031261"/>
    </source>
</evidence>
<evidence type="ECO:0000256" key="4">
    <source>
        <dbReference type="ARBA" id="ARBA00023015"/>
    </source>
</evidence>